<protein>
    <submittedName>
        <fullName evidence="2">Uncharacterized protein</fullName>
    </submittedName>
</protein>
<organism evidence="2 3">
    <name type="scientific">Pieris brassicae</name>
    <name type="common">White butterfly</name>
    <name type="synonym">Large white butterfly</name>
    <dbReference type="NCBI Taxonomy" id="7116"/>
    <lineage>
        <taxon>Eukaryota</taxon>
        <taxon>Metazoa</taxon>
        <taxon>Ecdysozoa</taxon>
        <taxon>Arthropoda</taxon>
        <taxon>Hexapoda</taxon>
        <taxon>Insecta</taxon>
        <taxon>Pterygota</taxon>
        <taxon>Neoptera</taxon>
        <taxon>Endopterygota</taxon>
        <taxon>Lepidoptera</taxon>
        <taxon>Glossata</taxon>
        <taxon>Ditrysia</taxon>
        <taxon>Papilionoidea</taxon>
        <taxon>Pieridae</taxon>
        <taxon>Pierinae</taxon>
        <taxon>Pieris</taxon>
    </lineage>
</organism>
<evidence type="ECO:0000313" key="2">
    <source>
        <dbReference type="EMBL" id="CAH4031121.1"/>
    </source>
</evidence>
<comment type="caution">
    <text evidence="2">The sequence shown here is derived from an EMBL/GenBank/DDBJ whole genome shotgun (WGS) entry which is preliminary data.</text>
</comment>
<reference evidence="2" key="1">
    <citation type="submission" date="2022-05" db="EMBL/GenBank/DDBJ databases">
        <authorList>
            <person name="Okamura Y."/>
        </authorList>
    </citation>
    <scope>NUCLEOTIDE SEQUENCE</scope>
</reference>
<sequence>MACVITDTVEAAAFIASGVQANRWLLHERKINSSFWCVDGAGGGEAAARRPRAEAVALRAPAPALRSAARRVLSPRARAWPRRPQPEPPPPATNPERIVIFRQRGALEWRLRLHKDVPTNE</sequence>
<dbReference type="Proteomes" id="UP001152562">
    <property type="component" value="Unassembled WGS sequence"/>
</dbReference>
<name>A0A9P0TG85_PIEBR</name>
<evidence type="ECO:0000256" key="1">
    <source>
        <dbReference type="SAM" id="MobiDB-lite"/>
    </source>
</evidence>
<proteinExistence type="predicted"/>
<evidence type="ECO:0000313" key="3">
    <source>
        <dbReference type="Proteomes" id="UP001152562"/>
    </source>
</evidence>
<keyword evidence="3" id="KW-1185">Reference proteome</keyword>
<dbReference type="AlphaFoldDB" id="A0A9P0TG85"/>
<dbReference type="EMBL" id="CALOZG010000013">
    <property type="protein sequence ID" value="CAH4031121.1"/>
    <property type="molecule type" value="Genomic_DNA"/>
</dbReference>
<gene>
    <name evidence="2" type="ORF">PIBRA_LOCUS7689</name>
</gene>
<feature type="region of interest" description="Disordered" evidence="1">
    <location>
        <begin position="75"/>
        <end position="96"/>
    </location>
</feature>
<accession>A0A9P0TG85</accession>